<feature type="transmembrane region" description="Helical" evidence="9">
    <location>
        <begin position="58"/>
        <end position="78"/>
    </location>
</feature>
<dbReference type="AlphaFoldDB" id="A0ABD3UBV1"/>
<dbReference type="Proteomes" id="UP001634393">
    <property type="component" value="Unassembled WGS sequence"/>
</dbReference>
<keyword evidence="11" id="KW-1185">Reference proteome</keyword>
<dbReference type="InterPro" id="IPR004648">
    <property type="entry name" value="Oligpept_transpt"/>
</dbReference>
<name>A0ABD3UBV1_9LAMI</name>
<dbReference type="PANTHER" id="PTHR22601">
    <property type="entry name" value="ISP4 LIKE PROTEIN"/>
    <property type="match status" value="1"/>
</dbReference>
<sequence length="157" mass="18126">MCNRMRERDVAYRRRDPRSAANAAAQLAALRQLGQEMYYDDEEEEEEDDQTPIWTSRVMFLGSLSSIFLLILNKYFFTQTIECFMASALTLLVLRILGYIMGKVVPNRRVYFRAIRLEFLLNPGPFTMREYAMISILANLGATYGGITSCSIDWSYS</sequence>
<evidence type="ECO:0000256" key="9">
    <source>
        <dbReference type="SAM" id="Phobius"/>
    </source>
</evidence>
<evidence type="ECO:0000256" key="5">
    <source>
        <dbReference type="ARBA" id="ARBA00022856"/>
    </source>
</evidence>
<evidence type="ECO:0000256" key="1">
    <source>
        <dbReference type="ARBA" id="ARBA00004141"/>
    </source>
</evidence>
<dbReference type="EMBL" id="JBJXBP010000002">
    <property type="protein sequence ID" value="KAL3845752.1"/>
    <property type="molecule type" value="Genomic_DNA"/>
</dbReference>
<dbReference type="GO" id="GO:0015031">
    <property type="term" value="P:protein transport"/>
    <property type="evidence" value="ECO:0007669"/>
    <property type="project" value="UniProtKB-KW"/>
</dbReference>
<reference evidence="10 11" key="1">
    <citation type="submission" date="2024-12" db="EMBL/GenBank/DDBJ databases">
        <title>The unique morphological basis and parallel evolutionary history of personate flowers in Penstemon.</title>
        <authorList>
            <person name="Depatie T.H."/>
            <person name="Wessinger C.A."/>
        </authorList>
    </citation>
    <scope>NUCLEOTIDE SEQUENCE [LARGE SCALE GENOMIC DNA]</scope>
    <source>
        <strain evidence="10">WTNN_2</strain>
        <tissue evidence="10">Leaf</tissue>
    </source>
</reference>
<gene>
    <name evidence="10" type="ORF">ACJIZ3_003155</name>
</gene>
<keyword evidence="8 9" id="KW-0472">Membrane</keyword>
<keyword evidence="4 9" id="KW-0812">Transmembrane</keyword>
<dbReference type="GO" id="GO:0016020">
    <property type="term" value="C:membrane"/>
    <property type="evidence" value="ECO:0007669"/>
    <property type="project" value="UniProtKB-SubCell"/>
</dbReference>
<evidence type="ECO:0000256" key="4">
    <source>
        <dbReference type="ARBA" id="ARBA00022692"/>
    </source>
</evidence>
<accession>A0ABD3UBV1</accession>
<evidence type="ECO:0000313" key="11">
    <source>
        <dbReference type="Proteomes" id="UP001634393"/>
    </source>
</evidence>
<comment type="similarity">
    <text evidence="2">Belongs to the oligopeptide OPT transporter (TC 2.A.67.1) family.</text>
</comment>
<dbReference type="InterPro" id="IPR004813">
    <property type="entry name" value="OPT"/>
</dbReference>
<evidence type="ECO:0000256" key="3">
    <source>
        <dbReference type="ARBA" id="ARBA00022448"/>
    </source>
</evidence>
<comment type="subcellular location">
    <subcellularLocation>
        <location evidence="1">Membrane</location>
        <topology evidence="1">Multi-pass membrane protein</topology>
    </subcellularLocation>
</comment>
<organism evidence="10 11">
    <name type="scientific">Penstemon smallii</name>
    <dbReference type="NCBI Taxonomy" id="265156"/>
    <lineage>
        <taxon>Eukaryota</taxon>
        <taxon>Viridiplantae</taxon>
        <taxon>Streptophyta</taxon>
        <taxon>Embryophyta</taxon>
        <taxon>Tracheophyta</taxon>
        <taxon>Spermatophyta</taxon>
        <taxon>Magnoliopsida</taxon>
        <taxon>eudicotyledons</taxon>
        <taxon>Gunneridae</taxon>
        <taxon>Pentapetalae</taxon>
        <taxon>asterids</taxon>
        <taxon>lamiids</taxon>
        <taxon>Lamiales</taxon>
        <taxon>Plantaginaceae</taxon>
        <taxon>Cheloneae</taxon>
        <taxon>Penstemon</taxon>
    </lineage>
</organism>
<dbReference type="Pfam" id="PF03169">
    <property type="entry name" value="OPT"/>
    <property type="match status" value="1"/>
</dbReference>
<keyword evidence="3" id="KW-0813">Transport</keyword>
<evidence type="ECO:0000256" key="6">
    <source>
        <dbReference type="ARBA" id="ARBA00022927"/>
    </source>
</evidence>
<keyword evidence="5" id="KW-0571">Peptide transport</keyword>
<evidence type="ECO:0000313" key="10">
    <source>
        <dbReference type="EMBL" id="KAL3845752.1"/>
    </source>
</evidence>
<evidence type="ECO:0000256" key="7">
    <source>
        <dbReference type="ARBA" id="ARBA00022989"/>
    </source>
</evidence>
<keyword evidence="7 9" id="KW-1133">Transmembrane helix</keyword>
<evidence type="ECO:0000256" key="8">
    <source>
        <dbReference type="ARBA" id="ARBA00023136"/>
    </source>
</evidence>
<evidence type="ECO:0000256" key="2">
    <source>
        <dbReference type="ARBA" id="ARBA00005484"/>
    </source>
</evidence>
<comment type="caution">
    <text evidence="10">The sequence shown here is derived from an EMBL/GenBank/DDBJ whole genome shotgun (WGS) entry which is preliminary data.</text>
</comment>
<protein>
    <submittedName>
        <fullName evidence="10">Uncharacterized protein</fullName>
    </submittedName>
</protein>
<feature type="transmembrane region" description="Helical" evidence="9">
    <location>
        <begin position="84"/>
        <end position="102"/>
    </location>
</feature>
<proteinExistence type="inferred from homology"/>
<keyword evidence="6" id="KW-0653">Protein transport</keyword>
<dbReference type="GO" id="GO:0015833">
    <property type="term" value="P:peptide transport"/>
    <property type="evidence" value="ECO:0007669"/>
    <property type="project" value="UniProtKB-KW"/>
</dbReference>